<feature type="domain" description="SSD" evidence="8">
    <location>
        <begin position="237"/>
        <end position="362"/>
    </location>
</feature>
<feature type="compositionally biased region" description="Basic and acidic residues" evidence="6">
    <location>
        <begin position="769"/>
        <end position="781"/>
    </location>
</feature>
<evidence type="ECO:0000256" key="2">
    <source>
        <dbReference type="ARBA" id="ARBA00022475"/>
    </source>
</evidence>
<proteinExistence type="predicted"/>
<feature type="transmembrane region" description="Helical" evidence="7">
    <location>
        <begin position="594"/>
        <end position="615"/>
    </location>
</feature>
<keyword evidence="2" id="KW-1003">Cell membrane</keyword>
<evidence type="ECO:0000256" key="3">
    <source>
        <dbReference type="ARBA" id="ARBA00022692"/>
    </source>
</evidence>
<feature type="compositionally biased region" description="Basic and acidic residues" evidence="6">
    <location>
        <begin position="802"/>
        <end position="820"/>
    </location>
</feature>
<dbReference type="Proteomes" id="UP001230328">
    <property type="component" value="Unassembled WGS sequence"/>
</dbReference>
<protein>
    <submittedName>
        <fullName evidence="9">RND superfamily putative drug exporter</fullName>
    </submittedName>
</protein>
<dbReference type="Pfam" id="PF03176">
    <property type="entry name" value="MMPL"/>
    <property type="match status" value="2"/>
</dbReference>
<dbReference type="InterPro" id="IPR050545">
    <property type="entry name" value="Mycobact_MmpL"/>
</dbReference>
<organism evidence="9 10">
    <name type="scientific">Streptomyces umbrinus</name>
    <dbReference type="NCBI Taxonomy" id="67370"/>
    <lineage>
        <taxon>Bacteria</taxon>
        <taxon>Bacillati</taxon>
        <taxon>Actinomycetota</taxon>
        <taxon>Actinomycetes</taxon>
        <taxon>Kitasatosporales</taxon>
        <taxon>Streptomycetaceae</taxon>
        <taxon>Streptomyces</taxon>
        <taxon>Streptomyces phaeochromogenes group</taxon>
    </lineage>
</organism>
<dbReference type="PROSITE" id="PS50156">
    <property type="entry name" value="SSD"/>
    <property type="match status" value="1"/>
</dbReference>
<feature type="transmembrane region" description="Helical" evidence="7">
    <location>
        <begin position="311"/>
        <end position="331"/>
    </location>
</feature>
<comment type="subcellular location">
    <subcellularLocation>
        <location evidence="1">Cell membrane</location>
        <topology evidence="1">Multi-pass membrane protein</topology>
    </subcellularLocation>
</comment>
<evidence type="ECO:0000313" key="10">
    <source>
        <dbReference type="Proteomes" id="UP001230328"/>
    </source>
</evidence>
<keyword evidence="5 7" id="KW-0472">Membrane</keyword>
<dbReference type="PANTHER" id="PTHR33406:SF13">
    <property type="entry name" value="MEMBRANE PROTEIN YDFJ"/>
    <property type="match status" value="1"/>
</dbReference>
<dbReference type="PANTHER" id="PTHR33406">
    <property type="entry name" value="MEMBRANE PROTEIN MJ1562-RELATED"/>
    <property type="match status" value="1"/>
</dbReference>
<evidence type="ECO:0000256" key="4">
    <source>
        <dbReference type="ARBA" id="ARBA00022989"/>
    </source>
</evidence>
<feature type="region of interest" description="Disordered" evidence="6">
    <location>
        <begin position="664"/>
        <end position="857"/>
    </location>
</feature>
<gene>
    <name evidence="9" type="ORF">QF035_004528</name>
</gene>
<dbReference type="InterPro" id="IPR004869">
    <property type="entry name" value="MMPL_dom"/>
</dbReference>
<name>A0ABU0STX7_9ACTN</name>
<evidence type="ECO:0000313" key="9">
    <source>
        <dbReference type="EMBL" id="MDQ1026946.1"/>
    </source>
</evidence>
<feature type="compositionally biased region" description="Basic residues" evidence="6">
    <location>
        <begin position="672"/>
        <end position="688"/>
    </location>
</feature>
<keyword evidence="10" id="KW-1185">Reference proteome</keyword>
<accession>A0ABU0STX7</accession>
<feature type="compositionally biased region" description="Basic and acidic residues" evidence="6">
    <location>
        <begin position="702"/>
        <end position="712"/>
    </location>
</feature>
<feature type="transmembrane region" description="Helical" evidence="7">
    <location>
        <begin position="635"/>
        <end position="657"/>
    </location>
</feature>
<feature type="transmembrane region" description="Helical" evidence="7">
    <location>
        <begin position="265"/>
        <end position="284"/>
    </location>
</feature>
<comment type="caution">
    <text evidence="9">The sequence shown here is derived from an EMBL/GenBank/DDBJ whole genome shotgun (WGS) entry which is preliminary data.</text>
</comment>
<evidence type="ECO:0000256" key="5">
    <source>
        <dbReference type="ARBA" id="ARBA00023136"/>
    </source>
</evidence>
<keyword evidence="3 7" id="KW-0812">Transmembrane</keyword>
<evidence type="ECO:0000256" key="1">
    <source>
        <dbReference type="ARBA" id="ARBA00004651"/>
    </source>
</evidence>
<dbReference type="InterPro" id="IPR000731">
    <property type="entry name" value="SSD"/>
</dbReference>
<keyword evidence="4 7" id="KW-1133">Transmembrane helix</keyword>
<feature type="transmembrane region" description="Helical" evidence="7">
    <location>
        <begin position="220"/>
        <end position="253"/>
    </location>
</feature>
<feature type="transmembrane region" description="Helical" evidence="7">
    <location>
        <begin position="570"/>
        <end position="587"/>
    </location>
</feature>
<feature type="transmembrane region" description="Helical" evidence="7">
    <location>
        <begin position="337"/>
        <end position="363"/>
    </location>
</feature>
<reference evidence="9 10" key="1">
    <citation type="submission" date="2023-07" db="EMBL/GenBank/DDBJ databases">
        <title>Comparative genomics of wheat-associated soil bacteria to identify genetic determinants of phenazine resistance.</title>
        <authorList>
            <person name="Mouncey N."/>
        </authorList>
    </citation>
    <scope>NUCLEOTIDE SEQUENCE [LARGE SCALE GENOMIC DNA]</scope>
    <source>
        <strain evidence="9 10">V2I4</strain>
    </source>
</reference>
<dbReference type="SUPFAM" id="SSF82866">
    <property type="entry name" value="Multidrug efflux transporter AcrB transmembrane domain"/>
    <property type="match status" value="2"/>
</dbReference>
<sequence length="857" mass="91785">MLLPAWEALYDEDIIMNQAPDSGRRPLVERVTYWSVHHRKKAGFGWIGLVVLIIALGAGLGSTSRSEHSPGETGRAQRMLEEAQVFSPPQENVLIEAGAKASGYADNPAMREAAEDVAEALRGLGKDETGARWASDITSPTDSAEAGQKLVSKDGRSAVVRFSVTGYSLVPMQKAIQEQQRAHPGVTITQTGKVSVSQAIGDIKDEDFARAEILSIPLTVIILAVVFGSLVSAGIPVLISLVSVVAAMGALTFAGKWIAMGDSTPSVVLLIGMAVGVDYSLFYLRRAREERAAGHDNDTALLIAGRTSGKAVVVSGLTVIVALAGLFFTGIETFTGMTIGTIAVVAIAMIGSVTVLPAVLSWLGERVDKWRLPWLGKRRTEVRDSRVWGGLVRRVVKRPLLWGGVGALVLALLALPALGMKLSDPDLKHRMPTDVPALQALDRLQQAFPSDTDTEPAEVMVRGGDLNGPAVEGALAELERQVADSNGTLHGPIGTSLVKSPVDSSRSVLVVRVPLAGDGKNAASVAALEELREKALPASFGKVDGVEYAVSGDTAKQEDFNSALSESTPYVFGFVILLAFVLLTAAFRSLAIPLISIVLNLLSIGSAYGVLTLVFQDGHLSSLLDFRSYGAVVSWLPLFMFVTLFGLSMDYHVFILSRVREYRPGARSGHQGGRRGGHQPQRGRGHQCRGRDGRGVLGVRHALRDRLQDGRRGPCHRGPHRRHDRPRHPAAGLARPVRRRQLEDAEPAGLAARHQPGGGRRTGARRSGRREPRGTRGDRGAGCRAGSGPAGGPTRLTGRRVRAPDPPHRPLSPRRAEAVHPPRTAPARLLSRPGSRARSFARLFRGPADLSRQRISV</sequence>
<feature type="compositionally biased region" description="Basic residues" evidence="6">
    <location>
        <begin position="713"/>
        <end position="728"/>
    </location>
</feature>
<evidence type="ECO:0000256" key="6">
    <source>
        <dbReference type="SAM" id="MobiDB-lite"/>
    </source>
</evidence>
<feature type="transmembrane region" description="Helical" evidence="7">
    <location>
        <begin position="43"/>
        <end position="61"/>
    </location>
</feature>
<dbReference type="EMBL" id="JAUSZI010000002">
    <property type="protein sequence ID" value="MDQ1026946.1"/>
    <property type="molecule type" value="Genomic_DNA"/>
</dbReference>
<feature type="transmembrane region" description="Helical" evidence="7">
    <location>
        <begin position="400"/>
        <end position="419"/>
    </location>
</feature>
<dbReference type="Gene3D" id="1.20.1640.10">
    <property type="entry name" value="Multidrug efflux transporter AcrB transmembrane domain"/>
    <property type="match status" value="2"/>
</dbReference>
<evidence type="ECO:0000259" key="8">
    <source>
        <dbReference type="PROSITE" id="PS50156"/>
    </source>
</evidence>
<evidence type="ECO:0000256" key="7">
    <source>
        <dbReference type="SAM" id="Phobius"/>
    </source>
</evidence>